<dbReference type="Gramene" id="TraesNOR2D03G01223880.1">
    <property type="protein sequence ID" value="TraesNOR2D03G01223880.1"/>
    <property type="gene ID" value="TraesNOR2D03G01223880"/>
</dbReference>
<dbReference type="Gramene" id="TraesARI2D03G01223770.1">
    <property type="protein sequence ID" value="TraesARI2D03G01223770.1"/>
    <property type="gene ID" value="TraesARI2D03G01223770"/>
</dbReference>
<dbReference type="Gramene" id="TraesCAD_scaffold_009917_01G000100.1">
    <property type="protein sequence ID" value="TraesCAD_scaffold_009917_01G000100.1"/>
    <property type="gene ID" value="TraesCAD_scaffold_009917_01G000100"/>
</dbReference>
<dbReference type="RefSeq" id="XP_044332825.1">
    <property type="nucleotide sequence ID" value="XM_044476890.1"/>
</dbReference>
<dbReference type="Gramene" id="TraesSYM2D03G01222750.1">
    <property type="protein sequence ID" value="TraesSYM2D03G01222750.1"/>
    <property type="gene ID" value="TraesSYM2D03G01222750"/>
</dbReference>
<dbReference type="PANTHER" id="PTHR23155">
    <property type="entry name" value="DISEASE RESISTANCE PROTEIN RP"/>
    <property type="match status" value="1"/>
</dbReference>
<evidence type="ECO:0000313" key="4">
    <source>
        <dbReference type="EnsemblPlants" id="TraesCS2D02G311000.1"/>
    </source>
</evidence>
<dbReference type="Gramene" id="TraesJAG2D03G01213800.1">
    <property type="protein sequence ID" value="TraesJAG2D03G01213800.1"/>
    <property type="gene ID" value="TraesJAG2D03G01213800"/>
</dbReference>
<dbReference type="Gramene" id="TraesJUL2D03G01213870.1">
    <property type="protein sequence ID" value="TraesJUL2D03G01213870.1"/>
    <property type="gene ID" value="TraesJUL2D03G01213870"/>
</dbReference>
<dbReference type="Proteomes" id="UP000019116">
    <property type="component" value="Chromosome 2D"/>
</dbReference>
<dbReference type="Gramene" id="TraesCS2D02G311000.1">
    <property type="protein sequence ID" value="TraesCS2D02G311000.1"/>
    <property type="gene ID" value="TraesCS2D02G311000"/>
</dbReference>
<sequence length="1023" mass="116429">MGAVAASEQRAKKKMKEALEKIEPLPWRMSELLQYHRGRRLSAADDRILQIFRLVVVELRDIAASLDQPLPLLDLRPYHVENYELWLLKLRDLARYIGNHLDKYERFITRKEQETYERTACFRCDSEFRLPHPDVTRLIEEELSWINGQPYRYEHLMLAGDGDSIPLSGGMPQLQPYATEARTVARGDLLVGIEGIRKKLLRWFTPAQEDNMALSIVSMVGPAGVGKTALANELYRHLQQIGGDGPYFECCALANVSPRPCIKVLLRHILCQIDKQAAIAPASISTGTSEITMSEDGEDQDEQELVCNINQYLQDRRYLIVIDDLWKESDWDIISSALPRNNRGSRIIVTTRIRSVAWYTCCSNGLMHEVKPLNELDSQMLLLQSVFGSKNGLWPDNLKQSRDEILRRCQGIPFFISGMADWLREQEEVQKFYSNGSLDCLLEEAPQFPRLLKQFEQTLYPTYDDLPYWSKVLLLYMSMFPEGYMFNKDNLIRKWIAKGLSGSYEEAEACFSMLIDRNVVTRAINIWECTPQVEEDCHWQVNYFMLQFLAYRLDDKGFACASGMRAASPEAMGNKKLRWLSVNQPDRELEMLLSRRSNLSHFHNARSLSISGAVDDLLFPLDKFIYLVVLDLEGWQCFKDEDMLLICSSRMLLLRYLSVKNTRVRKLPAKIKELRSLETLDMSHTEVSELPSEACELSRLETLDLRSTLVRQLPEQIRKMRSMRHLLIGDYGVGCNGGTTIPDGIGCLLDLRTLATVHLSVCSARLVEALGGMEKLTELAITWSFHQCSDRRYQEALHCSFQKWRGLKSLSIHGGQGSCVEFLDSLPDQGRSNDLEKLKVTGGGRFVRLPQWFQGLDCLAFVEITVLRLVTEDLSILTDLPSLEHLSLGLDFLPEEAIVIGRAGFRKLERLCIGCRFPWLTCSQGAMQRLRYLEMKIGGHPVSRSGSVLAGINNLCSVSEVSIHYNVRYSNNRGVILTIETVRKEVAEHLNPISVFVNGIQDQDENFEAVAGISGDGGVEGLH</sequence>
<dbReference type="GO" id="GO:0006952">
    <property type="term" value="P:defense response"/>
    <property type="evidence" value="ECO:0007669"/>
    <property type="project" value="UniProtKB-KW"/>
</dbReference>
<feature type="domain" description="Disease resistance R13L4/SHOC-2-like LRR" evidence="3">
    <location>
        <begin position="683"/>
        <end position="991"/>
    </location>
</feature>
<dbReference type="Pfam" id="PF23598">
    <property type="entry name" value="LRR_14"/>
    <property type="match status" value="1"/>
</dbReference>
<reference evidence="4" key="2">
    <citation type="submission" date="2018-10" db="UniProtKB">
        <authorList>
            <consortium name="EnsemblPlants"/>
        </authorList>
    </citation>
    <scope>IDENTIFICATION</scope>
</reference>
<dbReference type="AlphaFoldDB" id="A0A1D6DJM6"/>
<evidence type="ECO:0000256" key="1">
    <source>
        <dbReference type="ARBA" id="ARBA00022737"/>
    </source>
</evidence>
<dbReference type="PRINTS" id="PR00364">
    <property type="entry name" value="DISEASERSIST"/>
</dbReference>
<reference evidence="4" key="1">
    <citation type="submission" date="2018-08" db="EMBL/GenBank/DDBJ databases">
        <authorList>
            <person name="Rossello M."/>
        </authorList>
    </citation>
    <scope>NUCLEOTIDE SEQUENCE [LARGE SCALE GENOMIC DNA]</scope>
    <source>
        <strain evidence="4">cv. Chinese Spring</strain>
    </source>
</reference>
<dbReference type="Gramene" id="TraesLAC2D03G01159180.1">
    <property type="protein sequence ID" value="TraesLAC2D03G01159180.1"/>
    <property type="gene ID" value="TraesLAC2D03G01159180"/>
</dbReference>
<dbReference type="Gramene" id="TraesCLE_scaffold_024627_01G000100.1">
    <property type="protein sequence ID" value="TraesCLE_scaffold_024627_01G000100.1"/>
    <property type="gene ID" value="TraesCLE_scaffold_024627_01G000100"/>
</dbReference>
<dbReference type="Gene3D" id="3.80.10.10">
    <property type="entry name" value="Ribonuclease Inhibitor"/>
    <property type="match status" value="1"/>
</dbReference>
<dbReference type="GO" id="GO:0051707">
    <property type="term" value="P:response to other organism"/>
    <property type="evidence" value="ECO:0007669"/>
    <property type="project" value="UniProtKB-ARBA"/>
</dbReference>
<dbReference type="PANTHER" id="PTHR23155:SF957">
    <property type="entry name" value="OS11G0606800 PROTEIN"/>
    <property type="match status" value="1"/>
</dbReference>
<name>A0A1D6DJM6_WHEAT</name>
<dbReference type="Gramene" id="TraesMAC2D03G01205540.1">
    <property type="protein sequence ID" value="TraesMAC2D03G01205540.1"/>
    <property type="gene ID" value="TraesMAC2D03G01205540"/>
</dbReference>
<dbReference type="Pfam" id="PF00931">
    <property type="entry name" value="NB-ARC"/>
    <property type="match status" value="1"/>
</dbReference>
<dbReference type="InterPro" id="IPR044974">
    <property type="entry name" value="Disease_R_plants"/>
</dbReference>
<dbReference type="GO" id="GO:0043531">
    <property type="term" value="F:ADP binding"/>
    <property type="evidence" value="ECO:0007669"/>
    <property type="project" value="InterPro"/>
</dbReference>
<protein>
    <submittedName>
        <fullName evidence="4">Uncharacterized protein</fullName>
    </submittedName>
</protein>
<keyword evidence="1" id="KW-0677">Repeat</keyword>
<evidence type="ECO:0000259" key="3">
    <source>
        <dbReference type="Pfam" id="PF23598"/>
    </source>
</evidence>
<evidence type="ECO:0000259" key="2">
    <source>
        <dbReference type="Pfam" id="PF00931"/>
    </source>
</evidence>
<evidence type="ECO:0000313" key="5">
    <source>
        <dbReference type="Proteomes" id="UP000019116"/>
    </source>
</evidence>
<dbReference type="SUPFAM" id="SSF52047">
    <property type="entry name" value="RNI-like"/>
    <property type="match status" value="1"/>
</dbReference>
<dbReference type="Gene3D" id="3.40.50.300">
    <property type="entry name" value="P-loop containing nucleotide triphosphate hydrolases"/>
    <property type="match status" value="1"/>
</dbReference>
<accession>A0A1D6DJM6</accession>
<dbReference type="InterPro" id="IPR032675">
    <property type="entry name" value="LRR_dom_sf"/>
</dbReference>
<dbReference type="Gramene" id="TraesLDM2D03G01208420.1">
    <property type="protein sequence ID" value="TraesLDM2D03G01208420.1"/>
    <property type="gene ID" value="TraesLDM2D03G01208420"/>
</dbReference>
<dbReference type="STRING" id="4565.A0A1D6DJM6"/>
<dbReference type="SUPFAM" id="SSF52540">
    <property type="entry name" value="P-loop containing nucleoside triphosphate hydrolases"/>
    <property type="match status" value="1"/>
</dbReference>
<feature type="domain" description="NB-ARC" evidence="2">
    <location>
        <begin position="211"/>
        <end position="389"/>
    </location>
</feature>
<keyword evidence="5" id="KW-1185">Reference proteome</keyword>
<dbReference type="GeneID" id="123053411"/>
<organism evidence="4">
    <name type="scientific">Triticum aestivum</name>
    <name type="common">Wheat</name>
    <dbReference type="NCBI Taxonomy" id="4565"/>
    <lineage>
        <taxon>Eukaryota</taxon>
        <taxon>Viridiplantae</taxon>
        <taxon>Streptophyta</taxon>
        <taxon>Embryophyta</taxon>
        <taxon>Tracheophyta</taxon>
        <taxon>Spermatophyta</taxon>
        <taxon>Magnoliopsida</taxon>
        <taxon>Liliopsida</taxon>
        <taxon>Poales</taxon>
        <taxon>Poaceae</taxon>
        <taxon>BOP clade</taxon>
        <taxon>Pooideae</taxon>
        <taxon>Triticodae</taxon>
        <taxon>Triticeae</taxon>
        <taxon>Triticinae</taxon>
        <taxon>Triticum</taxon>
    </lineage>
</organism>
<dbReference type="SMR" id="A0A1D6DJM6"/>
<dbReference type="OMA" id="VICYSKW"/>
<dbReference type="Gramene" id="TraesKAR2D01G0289500.1">
    <property type="protein sequence ID" value="cds.TraesKAR2D01G0289500.1"/>
    <property type="gene ID" value="TraesKAR2D01G0289500"/>
</dbReference>
<dbReference type="OrthoDB" id="689447at2759"/>
<dbReference type="InterPro" id="IPR027417">
    <property type="entry name" value="P-loop_NTPase"/>
</dbReference>
<dbReference type="InterPro" id="IPR002182">
    <property type="entry name" value="NB-ARC"/>
</dbReference>
<dbReference type="EnsemblPlants" id="TraesCS2D02G311000.1">
    <property type="protein sequence ID" value="TraesCS2D02G311000.1"/>
    <property type="gene ID" value="TraesCS2D02G311000"/>
</dbReference>
<dbReference type="Gramene" id="TraesWEE_scaffold_025868_01G000100.1">
    <property type="protein sequence ID" value="TraesWEE_scaffold_025868_01G000100.1"/>
    <property type="gene ID" value="TraesWEE_scaffold_025868_01G000100"/>
</dbReference>
<gene>
    <name evidence="4" type="primary">LOC123053411</name>
</gene>
<proteinExistence type="predicted"/>
<dbReference type="InterPro" id="IPR055414">
    <property type="entry name" value="LRR_R13L4/SHOC2-like"/>
</dbReference>
<dbReference type="Gramene" id="TraesROB_scaffold_012777_01G000400.1">
    <property type="protein sequence ID" value="TraesROB_scaffold_012777_01G000400.1"/>
    <property type="gene ID" value="TraesROB_scaffold_012777_01G000400"/>
</dbReference>
<dbReference type="Gramene" id="TraesCS2D03G0716200.1">
    <property type="protein sequence ID" value="TraesCS2D03G0716200.1.CDS"/>
    <property type="gene ID" value="TraesCS2D03G0716200"/>
</dbReference>